<comment type="similarity">
    <text evidence="2">Belongs to the PsiE family.</text>
</comment>
<dbReference type="GO" id="GO:0005886">
    <property type="term" value="C:plasma membrane"/>
    <property type="evidence" value="ECO:0007669"/>
    <property type="project" value="UniProtKB-SubCell"/>
</dbReference>
<keyword evidence="10" id="KW-1185">Reference proteome</keyword>
<accession>A0A4R2KTJ1</accession>
<dbReference type="AlphaFoldDB" id="A0A4R2KTJ1"/>
<keyword evidence="7 8" id="KW-0472">Membrane</keyword>
<evidence type="ECO:0000256" key="6">
    <source>
        <dbReference type="ARBA" id="ARBA00022989"/>
    </source>
</evidence>
<organism evidence="9 10">
    <name type="scientific">Chromatocurvus halotolerans</name>
    <dbReference type="NCBI Taxonomy" id="1132028"/>
    <lineage>
        <taxon>Bacteria</taxon>
        <taxon>Pseudomonadati</taxon>
        <taxon>Pseudomonadota</taxon>
        <taxon>Gammaproteobacteria</taxon>
        <taxon>Cellvibrionales</taxon>
        <taxon>Halieaceae</taxon>
        <taxon>Chromatocurvus</taxon>
    </lineage>
</organism>
<feature type="transmembrane region" description="Helical" evidence="8">
    <location>
        <begin position="40"/>
        <end position="61"/>
    </location>
</feature>
<comment type="caution">
    <text evidence="9">The sequence shown here is derived from an EMBL/GenBank/DDBJ whole genome shotgun (WGS) entry which is preliminary data.</text>
</comment>
<dbReference type="InterPro" id="IPR009315">
    <property type="entry name" value="P_starv_induced_PsiE"/>
</dbReference>
<feature type="transmembrane region" description="Helical" evidence="8">
    <location>
        <begin position="93"/>
        <end position="114"/>
    </location>
</feature>
<gene>
    <name evidence="9" type="ORF">EV688_103158</name>
</gene>
<comment type="subcellular location">
    <subcellularLocation>
        <location evidence="1">Cell inner membrane</location>
        <topology evidence="1">Multi-pass membrane protein</topology>
    </subcellularLocation>
</comment>
<feature type="transmembrane region" description="Helical" evidence="8">
    <location>
        <begin position="68"/>
        <end position="87"/>
    </location>
</feature>
<name>A0A4R2KTJ1_9GAMM</name>
<dbReference type="RefSeq" id="WP_117317256.1">
    <property type="nucleotide sequence ID" value="NZ_QQSW01000008.1"/>
</dbReference>
<evidence type="ECO:0000256" key="7">
    <source>
        <dbReference type="ARBA" id="ARBA00023136"/>
    </source>
</evidence>
<dbReference type="Proteomes" id="UP000294980">
    <property type="component" value="Unassembled WGS sequence"/>
</dbReference>
<evidence type="ECO:0000256" key="1">
    <source>
        <dbReference type="ARBA" id="ARBA00004429"/>
    </source>
</evidence>
<dbReference type="EMBL" id="SLWX01000003">
    <property type="protein sequence ID" value="TCO77144.1"/>
    <property type="molecule type" value="Genomic_DNA"/>
</dbReference>
<protein>
    <recommendedName>
        <fullName evidence="3">Protein PsiE</fullName>
    </recommendedName>
</protein>
<dbReference type="InterPro" id="IPR020948">
    <property type="entry name" value="P_starv_induced_PsiE-like"/>
</dbReference>
<dbReference type="Pfam" id="PF06146">
    <property type="entry name" value="PsiE"/>
    <property type="match status" value="1"/>
</dbReference>
<proteinExistence type="inferred from homology"/>
<feature type="transmembrane region" description="Helical" evidence="8">
    <location>
        <begin position="12"/>
        <end position="34"/>
    </location>
</feature>
<evidence type="ECO:0000256" key="5">
    <source>
        <dbReference type="ARBA" id="ARBA00022692"/>
    </source>
</evidence>
<reference evidence="9 10" key="1">
    <citation type="submission" date="2019-03" db="EMBL/GenBank/DDBJ databases">
        <title>Genomic Encyclopedia of Type Strains, Phase IV (KMG-IV): sequencing the most valuable type-strain genomes for metagenomic binning, comparative biology and taxonomic classification.</title>
        <authorList>
            <person name="Goeker M."/>
        </authorList>
    </citation>
    <scope>NUCLEOTIDE SEQUENCE [LARGE SCALE GENOMIC DNA]</scope>
    <source>
        <strain evidence="9 10">DSM 23344</strain>
    </source>
</reference>
<evidence type="ECO:0000256" key="3">
    <source>
        <dbReference type="ARBA" id="ARBA00021903"/>
    </source>
</evidence>
<keyword evidence="6 8" id="KW-1133">Transmembrane helix</keyword>
<evidence type="ECO:0000256" key="2">
    <source>
        <dbReference type="ARBA" id="ARBA00005632"/>
    </source>
</evidence>
<keyword evidence="4" id="KW-1003">Cell membrane</keyword>
<evidence type="ECO:0000313" key="9">
    <source>
        <dbReference type="EMBL" id="TCO77144.1"/>
    </source>
</evidence>
<evidence type="ECO:0000313" key="10">
    <source>
        <dbReference type="Proteomes" id="UP000294980"/>
    </source>
</evidence>
<evidence type="ECO:0000256" key="8">
    <source>
        <dbReference type="SAM" id="Phobius"/>
    </source>
</evidence>
<evidence type="ECO:0000256" key="4">
    <source>
        <dbReference type="ARBA" id="ARBA00022475"/>
    </source>
</evidence>
<dbReference type="PANTHER" id="PTHR37819:SF1">
    <property type="entry name" value="PROTEIN PSIE"/>
    <property type="match status" value="1"/>
</dbReference>
<dbReference type="PANTHER" id="PTHR37819">
    <property type="entry name" value="PROTEIN PSIE"/>
    <property type="match status" value="1"/>
</dbReference>
<dbReference type="GO" id="GO:0016036">
    <property type="term" value="P:cellular response to phosphate starvation"/>
    <property type="evidence" value="ECO:0007669"/>
    <property type="project" value="InterPro"/>
</dbReference>
<sequence>MLVGATIGFIERAIIILIVILTVGAVGLEVLNIWDRRTIVIADILLLFLYTEVISMASVFYTSRRIPVVYPLLIAITAISRLIVLQSKDMDPVSILYEATAALILGVAAVLLTWSERTAKHNTDHTPDNDNS</sequence>
<dbReference type="OrthoDB" id="9792470at2"/>
<keyword evidence="5 8" id="KW-0812">Transmembrane</keyword>